<feature type="compositionally biased region" description="Basic and acidic residues" evidence="5">
    <location>
        <begin position="238"/>
        <end position="251"/>
    </location>
</feature>
<evidence type="ECO:0000256" key="5">
    <source>
        <dbReference type="SAM" id="MobiDB-lite"/>
    </source>
</evidence>
<feature type="domain" description="UPF3" evidence="6">
    <location>
        <begin position="22"/>
        <end position="179"/>
    </location>
</feature>
<dbReference type="InterPro" id="IPR012677">
    <property type="entry name" value="Nucleotide-bd_a/b_plait_sf"/>
</dbReference>
<comment type="subcellular location">
    <subcellularLocation>
        <location evidence="1">Nucleus</location>
    </subcellularLocation>
</comment>
<feature type="compositionally biased region" description="Basic residues" evidence="5">
    <location>
        <begin position="256"/>
        <end position="265"/>
    </location>
</feature>
<dbReference type="InterPro" id="IPR039722">
    <property type="entry name" value="Upf3"/>
</dbReference>
<dbReference type="InterPro" id="IPR005120">
    <property type="entry name" value="UPF3_dom"/>
</dbReference>
<evidence type="ECO:0000256" key="4">
    <source>
        <dbReference type="ARBA" id="ARBA00023242"/>
    </source>
</evidence>
<dbReference type="GO" id="GO:0005730">
    <property type="term" value="C:nucleolus"/>
    <property type="evidence" value="ECO:0007669"/>
    <property type="project" value="TreeGrafter"/>
</dbReference>
<feature type="region of interest" description="Disordered" evidence="5">
    <location>
        <begin position="1"/>
        <end position="21"/>
    </location>
</feature>
<keyword evidence="3" id="KW-0866">Nonsense-mediated mRNA decay</keyword>
<dbReference type="GO" id="GO:0003729">
    <property type="term" value="F:mRNA binding"/>
    <property type="evidence" value="ECO:0007669"/>
    <property type="project" value="TreeGrafter"/>
</dbReference>
<keyword evidence="4" id="KW-0539">Nucleus</keyword>
<accession>A0A899G3D2</accession>
<dbReference type="Pfam" id="PF03467">
    <property type="entry name" value="Smg4_UPF3"/>
    <property type="match status" value="1"/>
</dbReference>
<dbReference type="OrthoDB" id="18087at2759"/>
<proteinExistence type="inferred from homology"/>
<feature type="compositionally biased region" description="Polar residues" evidence="5">
    <location>
        <begin position="301"/>
        <end position="317"/>
    </location>
</feature>
<dbReference type="PANTHER" id="PTHR13112:SF0">
    <property type="entry name" value="FI21285P1"/>
    <property type="match status" value="1"/>
</dbReference>
<dbReference type="GO" id="GO:0005737">
    <property type="term" value="C:cytoplasm"/>
    <property type="evidence" value="ECO:0007669"/>
    <property type="project" value="TreeGrafter"/>
</dbReference>
<evidence type="ECO:0000313" key="8">
    <source>
        <dbReference type="Proteomes" id="UP000663699"/>
    </source>
</evidence>
<dbReference type="PANTHER" id="PTHR13112">
    <property type="entry name" value="UPF3 REGULATOR OF NONSENSE TRANSCRIPTS-LIKE PROTEIN"/>
    <property type="match status" value="1"/>
</dbReference>
<protein>
    <recommendedName>
        <fullName evidence="6">UPF3 domain-containing protein</fullName>
    </recommendedName>
</protein>
<dbReference type="GO" id="GO:0045727">
    <property type="term" value="P:positive regulation of translation"/>
    <property type="evidence" value="ECO:0007669"/>
    <property type="project" value="TreeGrafter"/>
</dbReference>
<sequence>MEKKAGNSRENTHTGQPRQSTRLKAVVRYLPCSLSEEEFKNLIKEWVSEEIEWFSFFPGKISTNRSKSDKHARAYIKFKSPEALIAFYKGVNKHLFADEKNKEQRVLVEFAPFQKVPRAEKQKHDVRQGTIDEDPEYLAFQETLKNPNKDLQEQGKQDDDDTVPINPITPLIVHLRMQKKASALKSKQQKKYALEKKASAQMKADSITAQIKSHGGYGSMKKFNKNKSKFQKEPNNSDARKESSMRPEELCPKNSSPHKRTRKNTTKKESPVTMNNVKILKPSNREKHSNSDISNREKTYDSSQIPKKNDTIANSTNKNEDEPKKNTKKCHEYTMQFTQKEQKSNTESFNKSNTSFRKKERDHHSVKNKFNSKKELQDKNNRIMEYTRFLVPQALPLRFHLLNSIKYIRNT</sequence>
<dbReference type="AlphaFoldDB" id="A0A899G3D2"/>
<feature type="region of interest" description="Disordered" evidence="5">
    <location>
        <begin position="214"/>
        <end position="376"/>
    </location>
</feature>
<gene>
    <name evidence="7" type="ORF">MERGE_001025</name>
</gene>
<evidence type="ECO:0000259" key="6">
    <source>
        <dbReference type="Pfam" id="PF03467"/>
    </source>
</evidence>
<dbReference type="EMBL" id="CP054544">
    <property type="protein sequence ID" value="QSL66642.1"/>
    <property type="molecule type" value="Genomic_DNA"/>
</dbReference>
<comment type="similarity">
    <text evidence="2">Belongs to the RENT3 family.</text>
</comment>
<feature type="compositionally biased region" description="Polar residues" evidence="5">
    <location>
        <begin position="335"/>
        <end position="355"/>
    </location>
</feature>
<evidence type="ECO:0000313" key="7">
    <source>
        <dbReference type="EMBL" id="QSL66642.1"/>
    </source>
</evidence>
<name>A0A899G3D2_9ASCO</name>
<evidence type="ECO:0000256" key="3">
    <source>
        <dbReference type="ARBA" id="ARBA00023161"/>
    </source>
</evidence>
<reference evidence="7" key="1">
    <citation type="submission" date="2020-06" db="EMBL/GenBank/DDBJ databases">
        <title>Genomes of multiple members of Pneumocystis genus reveal paths to human pathogen Pneumocystis jirovecii.</title>
        <authorList>
            <person name="Cisse O.H."/>
            <person name="Ma L."/>
            <person name="Dekker J."/>
            <person name="Khil P."/>
            <person name="Jo J."/>
            <person name="Brenchley J."/>
            <person name="Blair R."/>
            <person name="Pahar B."/>
            <person name="Chabe M."/>
            <person name="Van Rompay K.A."/>
            <person name="Keesler R."/>
            <person name="Sukura A."/>
            <person name="Hirsch V."/>
            <person name="Kutty G."/>
            <person name="Liu Y."/>
            <person name="Peng L."/>
            <person name="Chen J."/>
            <person name="Song J."/>
            <person name="Weissenbacher-Lang C."/>
            <person name="Xu J."/>
            <person name="Upham N.S."/>
            <person name="Stajich J.E."/>
            <person name="Cuomo C.A."/>
            <person name="Cushion M.T."/>
            <person name="Kovacs J.A."/>
        </authorList>
    </citation>
    <scope>NUCLEOTIDE SEQUENCE</scope>
    <source>
        <strain evidence="7">2A</strain>
    </source>
</reference>
<dbReference type="SUPFAM" id="SSF54928">
    <property type="entry name" value="RNA-binding domain, RBD"/>
    <property type="match status" value="1"/>
</dbReference>
<keyword evidence="8" id="KW-1185">Reference proteome</keyword>
<feature type="compositionally biased region" description="Basic and acidic residues" evidence="5">
    <location>
        <begin position="1"/>
        <end position="12"/>
    </location>
</feature>
<evidence type="ECO:0000256" key="2">
    <source>
        <dbReference type="ARBA" id="ARBA00005991"/>
    </source>
</evidence>
<organism evidence="7 8">
    <name type="scientific">Pneumocystis wakefieldiae</name>
    <dbReference type="NCBI Taxonomy" id="38082"/>
    <lineage>
        <taxon>Eukaryota</taxon>
        <taxon>Fungi</taxon>
        <taxon>Dikarya</taxon>
        <taxon>Ascomycota</taxon>
        <taxon>Taphrinomycotina</taxon>
        <taxon>Pneumocystomycetes</taxon>
        <taxon>Pneumocystaceae</taxon>
        <taxon>Pneumocystis</taxon>
    </lineage>
</organism>
<dbReference type="CDD" id="cd12455">
    <property type="entry name" value="RRM_like_Smg4_UPF3"/>
    <property type="match status" value="1"/>
</dbReference>
<feature type="compositionally biased region" description="Basic and acidic residues" evidence="5">
    <location>
        <begin position="283"/>
        <end position="300"/>
    </location>
</feature>
<dbReference type="Gene3D" id="3.30.70.330">
    <property type="match status" value="1"/>
</dbReference>
<dbReference type="GO" id="GO:0000184">
    <property type="term" value="P:nuclear-transcribed mRNA catabolic process, nonsense-mediated decay"/>
    <property type="evidence" value="ECO:0007669"/>
    <property type="project" value="UniProtKB-KW"/>
</dbReference>
<evidence type="ECO:0000256" key="1">
    <source>
        <dbReference type="ARBA" id="ARBA00004123"/>
    </source>
</evidence>
<dbReference type="InterPro" id="IPR035979">
    <property type="entry name" value="RBD_domain_sf"/>
</dbReference>
<dbReference type="Proteomes" id="UP000663699">
    <property type="component" value="Chromosome 13"/>
</dbReference>
<feature type="compositionally biased region" description="Basic and acidic residues" evidence="5">
    <location>
        <begin position="318"/>
        <end position="332"/>
    </location>
</feature>